<feature type="transmembrane region" description="Helical" evidence="9">
    <location>
        <begin position="157"/>
        <end position="180"/>
    </location>
</feature>
<dbReference type="Proteomes" id="UP000079169">
    <property type="component" value="Unplaced"/>
</dbReference>
<keyword evidence="7 9" id="KW-1133">Transmembrane helix</keyword>
<reference evidence="11" key="1">
    <citation type="submission" date="2025-08" db="UniProtKB">
        <authorList>
            <consortium name="RefSeq"/>
        </authorList>
    </citation>
    <scope>IDENTIFICATION</scope>
</reference>
<feature type="transmembrane region" description="Helical" evidence="9">
    <location>
        <begin position="88"/>
        <end position="107"/>
    </location>
</feature>
<keyword evidence="10" id="KW-1185">Reference proteome</keyword>
<dbReference type="GO" id="GO:0016255">
    <property type="term" value="P:attachment of GPI anchor to protein"/>
    <property type="evidence" value="ECO:0007669"/>
    <property type="project" value="InterPro"/>
</dbReference>
<dbReference type="RefSeq" id="XP_008483397.1">
    <property type="nucleotide sequence ID" value="XM_008485175.3"/>
</dbReference>
<dbReference type="UniPathway" id="UPA00196"/>
<evidence type="ECO:0000256" key="6">
    <source>
        <dbReference type="ARBA" id="ARBA00022824"/>
    </source>
</evidence>
<evidence type="ECO:0000256" key="1">
    <source>
        <dbReference type="ARBA" id="ARBA00004477"/>
    </source>
</evidence>
<comment type="similarity">
    <text evidence="3">Belongs to the PIGU family.</text>
</comment>
<dbReference type="STRING" id="121845.A0A1S3DKF3"/>
<dbReference type="PANTHER" id="PTHR13121:SF0">
    <property type="entry name" value="PHOSPHATIDYLINOSITOL GLYCAN ANCHOR BIOSYNTHESIS CLASS U PROTEIN"/>
    <property type="match status" value="1"/>
</dbReference>
<evidence type="ECO:0000256" key="3">
    <source>
        <dbReference type="ARBA" id="ARBA00010026"/>
    </source>
</evidence>
<dbReference type="GeneID" id="103520080"/>
<dbReference type="GO" id="GO:0006506">
    <property type="term" value="P:GPI anchor biosynthetic process"/>
    <property type="evidence" value="ECO:0007669"/>
    <property type="project" value="UniProtKB-UniPathway"/>
</dbReference>
<evidence type="ECO:0000256" key="5">
    <source>
        <dbReference type="ARBA" id="ARBA00022692"/>
    </source>
</evidence>
<dbReference type="GO" id="GO:0042765">
    <property type="term" value="C:GPI-anchor transamidase complex"/>
    <property type="evidence" value="ECO:0007669"/>
    <property type="project" value="InterPro"/>
</dbReference>
<feature type="transmembrane region" description="Helical" evidence="9">
    <location>
        <begin position="186"/>
        <end position="210"/>
    </location>
</feature>
<sequence length="430" mass="49728">MDKGLVVQFVISTLLRYWLCHSEFKSLLQDRVEISNPINAWKNLVEGVTLMKDQVNPYDGDIFHESPLILHMFKFIIGNDNPYVQQSIPFIFILCDLLSAILLYYMAQSYMIQMVQIEKQNKHKYAKNITRILINIEDLVNVPKYVALAYLYNPFSILNCICLTSTVFANFFLCLFFFAFVTQKPILSSIALTLTVQQNIYPITLLVPACVHFHQYKKSWRLFLAGFLLCYSGFLYFCLGLMNQDTSFLAATYGFQLTVPNLQPNIGLFWYFFTEMFEHFRVLFIVAFQINSIFLYVLPLTLRLYKEPVLVAICLTGLAAVFKSYPCVGDIALYLALMPLCKYLFPFMQQGFIVACFFIGCSMFAPTVWHLWIYTRSANANFYFGVTLAFATSQIFLLTDLLFAYLKRDYTLENGIQKTIKGKPARLVLD</sequence>
<keyword evidence="5 9" id="KW-0812">Transmembrane</keyword>
<evidence type="ECO:0000256" key="4">
    <source>
        <dbReference type="ARBA" id="ARBA00022502"/>
    </source>
</evidence>
<feature type="transmembrane region" description="Helical" evidence="9">
    <location>
        <begin position="352"/>
        <end position="374"/>
    </location>
</feature>
<evidence type="ECO:0000256" key="2">
    <source>
        <dbReference type="ARBA" id="ARBA00004687"/>
    </source>
</evidence>
<dbReference type="KEGG" id="dci:103520080"/>
<evidence type="ECO:0000313" key="10">
    <source>
        <dbReference type="Proteomes" id="UP000079169"/>
    </source>
</evidence>
<dbReference type="PaxDb" id="121845-A0A1S3DKF3"/>
<keyword evidence="8 9" id="KW-0472">Membrane</keyword>
<dbReference type="Pfam" id="PF06728">
    <property type="entry name" value="PIG-U"/>
    <property type="match status" value="1"/>
</dbReference>
<dbReference type="OMA" id="ALWHLWI"/>
<evidence type="ECO:0000256" key="8">
    <source>
        <dbReference type="ARBA" id="ARBA00023136"/>
    </source>
</evidence>
<dbReference type="AlphaFoldDB" id="A0A1S3DKF3"/>
<keyword evidence="6" id="KW-0256">Endoplasmic reticulum</keyword>
<evidence type="ECO:0000256" key="7">
    <source>
        <dbReference type="ARBA" id="ARBA00022989"/>
    </source>
</evidence>
<feature type="transmembrane region" description="Helical" evidence="9">
    <location>
        <begin position="310"/>
        <end position="340"/>
    </location>
</feature>
<feature type="transmembrane region" description="Helical" evidence="9">
    <location>
        <begin position="280"/>
        <end position="298"/>
    </location>
</feature>
<keyword evidence="4" id="KW-0337">GPI-anchor biosynthesis</keyword>
<feature type="transmembrane region" description="Helical" evidence="9">
    <location>
        <begin position="380"/>
        <end position="406"/>
    </location>
</feature>
<protein>
    <submittedName>
        <fullName evidence="11">Phosphatidylinositol glycan anchor biosynthesis class U protein</fullName>
    </submittedName>
</protein>
<accession>A0A1S3DKF3</accession>
<dbReference type="PANTHER" id="PTHR13121">
    <property type="entry name" value="GPI TRANSAMIDASE COMPONENT PIG-U"/>
    <property type="match status" value="1"/>
</dbReference>
<comment type="pathway">
    <text evidence="2">Glycolipid biosynthesis; glycosylphosphatidylinositol-anchor biosynthesis.</text>
</comment>
<organism evidence="10 11">
    <name type="scientific">Diaphorina citri</name>
    <name type="common">Asian citrus psyllid</name>
    <dbReference type="NCBI Taxonomy" id="121845"/>
    <lineage>
        <taxon>Eukaryota</taxon>
        <taxon>Metazoa</taxon>
        <taxon>Ecdysozoa</taxon>
        <taxon>Arthropoda</taxon>
        <taxon>Hexapoda</taxon>
        <taxon>Insecta</taxon>
        <taxon>Pterygota</taxon>
        <taxon>Neoptera</taxon>
        <taxon>Paraneoptera</taxon>
        <taxon>Hemiptera</taxon>
        <taxon>Sternorrhyncha</taxon>
        <taxon>Psylloidea</taxon>
        <taxon>Psyllidae</taxon>
        <taxon>Diaphorininae</taxon>
        <taxon>Diaphorina</taxon>
    </lineage>
</organism>
<evidence type="ECO:0000256" key="9">
    <source>
        <dbReference type="SAM" id="Phobius"/>
    </source>
</evidence>
<dbReference type="InterPro" id="IPR009600">
    <property type="entry name" value="PIG-U"/>
</dbReference>
<feature type="transmembrane region" description="Helical" evidence="9">
    <location>
        <begin position="222"/>
        <end position="242"/>
    </location>
</feature>
<dbReference type="CTD" id="34185"/>
<name>A0A1S3DKF3_DIACI</name>
<comment type="subcellular location">
    <subcellularLocation>
        <location evidence="1">Endoplasmic reticulum membrane</location>
        <topology evidence="1">Multi-pass membrane protein</topology>
    </subcellularLocation>
</comment>
<proteinExistence type="inferred from homology"/>
<evidence type="ECO:0000313" key="11">
    <source>
        <dbReference type="RefSeq" id="XP_008483397.1"/>
    </source>
</evidence>
<gene>
    <name evidence="11" type="primary">LOC103520080</name>
</gene>